<protein>
    <submittedName>
        <fullName evidence="6">Disulfide bond formation protein B</fullName>
    </submittedName>
</protein>
<dbReference type="InterPro" id="IPR023380">
    <property type="entry name" value="DsbB-like_sf"/>
</dbReference>
<keyword evidence="4 5" id="KW-0472">Membrane</keyword>
<accession>A0A4Q2RGC1</accession>
<evidence type="ECO:0000313" key="7">
    <source>
        <dbReference type="Proteomes" id="UP000289411"/>
    </source>
</evidence>
<feature type="transmembrane region" description="Helical" evidence="5">
    <location>
        <begin position="138"/>
        <end position="166"/>
    </location>
</feature>
<organism evidence="6 7">
    <name type="scientific">Lichenibacterium ramalinae</name>
    <dbReference type="NCBI Taxonomy" id="2316527"/>
    <lineage>
        <taxon>Bacteria</taxon>
        <taxon>Pseudomonadati</taxon>
        <taxon>Pseudomonadota</taxon>
        <taxon>Alphaproteobacteria</taxon>
        <taxon>Hyphomicrobiales</taxon>
        <taxon>Lichenihabitantaceae</taxon>
        <taxon>Lichenibacterium</taxon>
    </lineage>
</organism>
<reference evidence="6 7" key="1">
    <citation type="submission" date="2018-09" db="EMBL/GenBank/DDBJ databases">
        <authorList>
            <person name="Grouzdev D.S."/>
            <person name="Krutkina M.S."/>
        </authorList>
    </citation>
    <scope>NUCLEOTIDE SEQUENCE [LARGE SCALE GENOMIC DNA]</scope>
    <source>
        <strain evidence="6 7">RmlP001</strain>
    </source>
</reference>
<feature type="transmembrane region" description="Helical" evidence="5">
    <location>
        <begin position="77"/>
        <end position="97"/>
    </location>
</feature>
<sequence length="169" mass="17278">MSDISRAPAWRDGPALAAGGVALASFLTIAAVWTLQARGYTPCELCLKERVPFYIGLPVAALLAVLGRRLPRGASRAGFALLALAFAAGAALGAYHAGVEWHLWAGPTGCSGAADAPSDVADLLKALDHVNVVRCDEAALAVLGLSLAAWNALLSAALAILAILGLRRA</sequence>
<comment type="subcellular location">
    <subcellularLocation>
        <location evidence="1">Membrane</location>
        <topology evidence="1">Multi-pass membrane protein</topology>
    </subcellularLocation>
</comment>
<keyword evidence="7" id="KW-1185">Reference proteome</keyword>
<dbReference type="GO" id="GO:0006457">
    <property type="term" value="P:protein folding"/>
    <property type="evidence" value="ECO:0007669"/>
    <property type="project" value="InterPro"/>
</dbReference>
<dbReference type="RefSeq" id="WP_129218516.1">
    <property type="nucleotide sequence ID" value="NZ_QYBC01000005.1"/>
</dbReference>
<reference evidence="6 7" key="2">
    <citation type="submission" date="2019-02" db="EMBL/GenBank/DDBJ databases">
        <title>'Lichenibacterium ramalinii' gen. nov. sp. nov., 'Lichenibacterium minor' gen. nov. sp. nov.</title>
        <authorList>
            <person name="Pankratov T."/>
        </authorList>
    </citation>
    <scope>NUCLEOTIDE SEQUENCE [LARGE SCALE GENOMIC DNA]</scope>
    <source>
        <strain evidence="6 7">RmlP001</strain>
    </source>
</reference>
<dbReference type="GO" id="GO:0016020">
    <property type="term" value="C:membrane"/>
    <property type="evidence" value="ECO:0007669"/>
    <property type="project" value="UniProtKB-SubCell"/>
</dbReference>
<name>A0A4Q2RGC1_9HYPH</name>
<feature type="transmembrane region" description="Helical" evidence="5">
    <location>
        <begin position="53"/>
        <end position="70"/>
    </location>
</feature>
<dbReference type="InterPro" id="IPR024199">
    <property type="entry name" value="Uncharacterised_DsbB"/>
</dbReference>
<dbReference type="GO" id="GO:0015035">
    <property type="term" value="F:protein-disulfide reductase activity"/>
    <property type="evidence" value="ECO:0007669"/>
    <property type="project" value="InterPro"/>
</dbReference>
<feature type="transmembrane region" description="Helical" evidence="5">
    <location>
        <begin position="12"/>
        <end position="33"/>
    </location>
</feature>
<keyword evidence="3 5" id="KW-1133">Transmembrane helix</keyword>
<dbReference type="InterPro" id="IPR003752">
    <property type="entry name" value="DiS_bond_form_DsbB/BdbC"/>
</dbReference>
<comment type="caution">
    <text evidence="6">The sequence shown here is derived from an EMBL/GenBank/DDBJ whole genome shotgun (WGS) entry which is preliminary data.</text>
</comment>
<evidence type="ECO:0000256" key="2">
    <source>
        <dbReference type="ARBA" id="ARBA00022692"/>
    </source>
</evidence>
<evidence type="ECO:0000256" key="5">
    <source>
        <dbReference type="SAM" id="Phobius"/>
    </source>
</evidence>
<proteinExistence type="predicted"/>
<dbReference type="Pfam" id="PF02600">
    <property type="entry name" value="DsbB"/>
    <property type="match status" value="1"/>
</dbReference>
<dbReference type="PIRSF" id="PIRSF033913">
    <property type="entry name" value="S-S_format_DsbB"/>
    <property type="match status" value="1"/>
</dbReference>
<dbReference type="SUPFAM" id="SSF158442">
    <property type="entry name" value="DsbB-like"/>
    <property type="match status" value="1"/>
</dbReference>
<dbReference type="Proteomes" id="UP000289411">
    <property type="component" value="Unassembled WGS sequence"/>
</dbReference>
<dbReference type="OrthoDB" id="9808637at2"/>
<keyword evidence="2 5" id="KW-0812">Transmembrane</keyword>
<dbReference type="Gene3D" id="1.20.1550.10">
    <property type="entry name" value="DsbB-like"/>
    <property type="match status" value="1"/>
</dbReference>
<evidence type="ECO:0000313" key="6">
    <source>
        <dbReference type="EMBL" id="RYB06007.1"/>
    </source>
</evidence>
<evidence type="ECO:0000256" key="4">
    <source>
        <dbReference type="ARBA" id="ARBA00023136"/>
    </source>
</evidence>
<dbReference type="EMBL" id="QYBC01000005">
    <property type="protein sequence ID" value="RYB06007.1"/>
    <property type="molecule type" value="Genomic_DNA"/>
</dbReference>
<gene>
    <name evidence="6" type="ORF">D3272_07375</name>
</gene>
<evidence type="ECO:0000256" key="1">
    <source>
        <dbReference type="ARBA" id="ARBA00004141"/>
    </source>
</evidence>
<dbReference type="AlphaFoldDB" id="A0A4Q2RGC1"/>
<evidence type="ECO:0000256" key="3">
    <source>
        <dbReference type="ARBA" id="ARBA00022989"/>
    </source>
</evidence>